<keyword evidence="3" id="KW-1133">Transmembrane helix</keyword>
<dbReference type="AlphaFoldDB" id="A0AAV2R2J5"/>
<name>A0AAV2R2J5_MEGNR</name>
<dbReference type="GO" id="GO:0016020">
    <property type="term" value="C:membrane"/>
    <property type="evidence" value="ECO:0007669"/>
    <property type="project" value="UniProtKB-SubCell"/>
</dbReference>
<keyword evidence="3" id="KW-0812">Transmembrane</keyword>
<keyword evidence="2 3" id="KW-0472">Membrane</keyword>
<dbReference type="InterPro" id="IPR036734">
    <property type="entry name" value="Neur_chan_lig-bd_sf"/>
</dbReference>
<evidence type="ECO:0000256" key="1">
    <source>
        <dbReference type="ARBA" id="ARBA00004141"/>
    </source>
</evidence>
<evidence type="ECO:0000313" key="5">
    <source>
        <dbReference type="Proteomes" id="UP001497623"/>
    </source>
</evidence>
<sequence length="203" mass="23148">GNIVKKYFTTEINRTGPESPVYHNDPYMDTPYTGDSASIIYTEKSLGSFGCIFDVFFYPLDRQKCTINFTIASGQIDITDEFVRAEYSGNRRLNAFEITEVGVYVRSYDEDDVVEINFTLVRLPMHVLVVTFVPSLMILAIGYATLYLENSLQQDRLTVSLSSLLVLYTLFNQTSSILPKTSYVTMVDFWFLFCISMLFGVII</sequence>
<dbReference type="InterPro" id="IPR036719">
    <property type="entry name" value="Neuro-gated_channel_TM_sf"/>
</dbReference>
<gene>
    <name evidence="4" type="ORF">MNOR_LOCUS18448</name>
</gene>
<dbReference type="GO" id="GO:0004888">
    <property type="term" value="F:transmembrane signaling receptor activity"/>
    <property type="evidence" value="ECO:0007669"/>
    <property type="project" value="InterPro"/>
</dbReference>
<accession>A0AAV2R2J5</accession>
<evidence type="ECO:0000256" key="2">
    <source>
        <dbReference type="ARBA" id="ARBA00023136"/>
    </source>
</evidence>
<evidence type="ECO:0000313" key="4">
    <source>
        <dbReference type="EMBL" id="CAL4106943.1"/>
    </source>
</evidence>
<dbReference type="InterPro" id="IPR006201">
    <property type="entry name" value="Neur_channel"/>
</dbReference>
<dbReference type="PANTHER" id="PTHR18945">
    <property type="entry name" value="NEUROTRANSMITTER GATED ION CHANNEL"/>
    <property type="match status" value="1"/>
</dbReference>
<feature type="non-terminal residue" evidence="4">
    <location>
        <position position="1"/>
    </location>
</feature>
<dbReference type="InterPro" id="IPR018000">
    <property type="entry name" value="Neurotransmitter_ion_chnl_CS"/>
</dbReference>
<dbReference type="Proteomes" id="UP001497623">
    <property type="component" value="Unassembled WGS sequence"/>
</dbReference>
<feature type="transmembrane region" description="Helical" evidence="3">
    <location>
        <begin position="127"/>
        <end position="148"/>
    </location>
</feature>
<proteinExistence type="predicted"/>
<comment type="caution">
    <text evidence="4">The sequence shown here is derived from an EMBL/GenBank/DDBJ whole genome shotgun (WGS) entry which is preliminary data.</text>
</comment>
<feature type="transmembrane region" description="Helical" evidence="3">
    <location>
        <begin position="183"/>
        <end position="202"/>
    </location>
</feature>
<dbReference type="SUPFAM" id="SSF63712">
    <property type="entry name" value="Nicotinic receptor ligand binding domain-like"/>
    <property type="match status" value="1"/>
</dbReference>
<feature type="non-terminal residue" evidence="4">
    <location>
        <position position="203"/>
    </location>
</feature>
<dbReference type="GO" id="GO:0005230">
    <property type="term" value="F:extracellular ligand-gated monoatomic ion channel activity"/>
    <property type="evidence" value="ECO:0007669"/>
    <property type="project" value="InterPro"/>
</dbReference>
<dbReference type="PROSITE" id="PS00236">
    <property type="entry name" value="NEUROTR_ION_CHANNEL"/>
    <property type="match status" value="1"/>
</dbReference>
<dbReference type="SUPFAM" id="SSF90112">
    <property type="entry name" value="Neurotransmitter-gated ion-channel transmembrane pore"/>
    <property type="match status" value="1"/>
</dbReference>
<dbReference type="Gene3D" id="2.70.170.10">
    <property type="entry name" value="Neurotransmitter-gated ion-channel ligand-binding domain"/>
    <property type="match status" value="1"/>
</dbReference>
<evidence type="ECO:0000256" key="3">
    <source>
        <dbReference type="SAM" id="Phobius"/>
    </source>
</evidence>
<dbReference type="InterPro" id="IPR038050">
    <property type="entry name" value="Neuro_actylchol_rec"/>
</dbReference>
<organism evidence="4 5">
    <name type="scientific">Meganyctiphanes norvegica</name>
    <name type="common">Northern krill</name>
    <name type="synonym">Thysanopoda norvegica</name>
    <dbReference type="NCBI Taxonomy" id="48144"/>
    <lineage>
        <taxon>Eukaryota</taxon>
        <taxon>Metazoa</taxon>
        <taxon>Ecdysozoa</taxon>
        <taxon>Arthropoda</taxon>
        <taxon>Crustacea</taxon>
        <taxon>Multicrustacea</taxon>
        <taxon>Malacostraca</taxon>
        <taxon>Eumalacostraca</taxon>
        <taxon>Eucarida</taxon>
        <taxon>Euphausiacea</taxon>
        <taxon>Euphausiidae</taxon>
        <taxon>Meganyctiphanes</taxon>
    </lineage>
</organism>
<protein>
    <submittedName>
        <fullName evidence="4">Uncharacterized protein</fullName>
    </submittedName>
</protein>
<comment type="subcellular location">
    <subcellularLocation>
        <location evidence="1">Membrane</location>
        <topology evidence="1">Multi-pass membrane protein</topology>
    </subcellularLocation>
</comment>
<reference evidence="4 5" key="1">
    <citation type="submission" date="2024-05" db="EMBL/GenBank/DDBJ databases">
        <authorList>
            <person name="Wallberg A."/>
        </authorList>
    </citation>
    <scope>NUCLEOTIDE SEQUENCE [LARGE SCALE GENOMIC DNA]</scope>
</reference>
<dbReference type="EMBL" id="CAXKWB010013197">
    <property type="protein sequence ID" value="CAL4106943.1"/>
    <property type="molecule type" value="Genomic_DNA"/>
</dbReference>
<keyword evidence="5" id="KW-1185">Reference proteome</keyword>
<dbReference type="Gene3D" id="1.20.58.390">
    <property type="entry name" value="Neurotransmitter-gated ion-channel transmembrane domain"/>
    <property type="match status" value="1"/>
</dbReference>